<feature type="compositionally biased region" description="Low complexity" evidence="1">
    <location>
        <begin position="135"/>
        <end position="152"/>
    </location>
</feature>
<feature type="compositionally biased region" description="Low complexity" evidence="1">
    <location>
        <begin position="105"/>
        <end position="127"/>
    </location>
</feature>
<dbReference type="AlphaFoldDB" id="A0A2B7ZTT5"/>
<organism evidence="3 4">
    <name type="scientific">[Emmonsia] crescens</name>
    <dbReference type="NCBI Taxonomy" id="73230"/>
    <lineage>
        <taxon>Eukaryota</taxon>
        <taxon>Fungi</taxon>
        <taxon>Dikarya</taxon>
        <taxon>Ascomycota</taxon>
        <taxon>Pezizomycotina</taxon>
        <taxon>Eurotiomycetes</taxon>
        <taxon>Eurotiomycetidae</taxon>
        <taxon>Onygenales</taxon>
        <taxon>Ajellomycetaceae</taxon>
        <taxon>Emergomyces</taxon>
    </lineage>
</organism>
<dbReference type="Proteomes" id="UP000226031">
    <property type="component" value="Unassembled WGS sequence"/>
</dbReference>
<gene>
    <name evidence="3" type="ORF">GX50_00458</name>
</gene>
<dbReference type="STRING" id="73230.A0A2B7ZTT5"/>
<name>A0A2B7ZTT5_9EURO</name>
<evidence type="ECO:0000313" key="4">
    <source>
        <dbReference type="Proteomes" id="UP000226031"/>
    </source>
</evidence>
<accession>A0A2B7ZTT5</accession>
<feature type="region of interest" description="Disordered" evidence="1">
    <location>
        <begin position="93"/>
        <end position="154"/>
    </location>
</feature>
<dbReference type="EMBL" id="PDND01000005">
    <property type="protein sequence ID" value="PGH36599.1"/>
    <property type="molecule type" value="Genomic_DNA"/>
</dbReference>
<dbReference type="PROSITE" id="PS51257">
    <property type="entry name" value="PROKAR_LIPOPROTEIN"/>
    <property type="match status" value="1"/>
</dbReference>
<proteinExistence type="predicted"/>
<feature type="compositionally biased region" description="Polar residues" evidence="1">
    <location>
        <begin position="93"/>
        <end position="104"/>
    </location>
</feature>
<feature type="signal peptide" evidence="2">
    <location>
        <begin position="1"/>
        <end position="22"/>
    </location>
</feature>
<evidence type="ECO:0000256" key="1">
    <source>
        <dbReference type="SAM" id="MobiDB-lite"/>
    </source>
</evidence>
<sequence length="180" mass="17895">MHKPALFSAILALPLLATTVIAFGCEQHTFTQCEDGITHWYDPDDGQICDPLDCGGGRAPPKRNVPGCPAYTGTETRATSASYLSCWPFTTSAPSDPEATTGTEASVTSGAPAPTTAGTGTGTSAPVITNPPTPSTGDGTPSASGSGSGNAPIETPNAANFLEGSLMVGAGAAIGALLLV</sequence>
<evidence type="ECO:0000256" key="2">
    <source>
        <dbReference type="SAM" id="SignalP"/>
    </source>
</evidence>
<feature type="chain" id="PRO_5012383216" evidence="2">
    <location>
        <begin position="23"/>
        <end position="180"/>
    </location>
</feature>
<keyword evidence="4" id="KW-1185">Reference proteome</keyword>
<evidence type="ECO:0000313" key="3">
    <source>
        <dbReference type="EMBL" id="PGH36599.1"/>
    </source>
</evidence>
<keyword evidence="2" id="KW-0732">Signal</keyword>
<reference evidence="3 4" key="1">
    <citation type="submission" date="2017-10" db="EMBL/GenBank/DDBJ databases">
        <title>Comparative genomics in systemic dimorphic fungi from Ajellomycetaceae.</title>
        <authorList>
            <person name="Munoz J.F."/>
            <person name="Mcewen J.G."/>
            <person name="Clay O.K."/>
            <person name="Cuomo C.A."/>
        </authorList>
    </citation>
    <scope>NUCLEOTIDE SEQUENCE [LARGE SCALE GENOMIC DNA]</scope>
    <source>
        <strain evidence="3 4">UAMH4076</strain>
    </source>
</reference>
<protein>
    <submittedName>
        <fullName evidence="3">Uncharacterized protein</fullName>
    </submittedName>
</protein>
<comment type="caution">
    <text evidence="3">The sequence shown here is derived from an EMBL/GenBank/DDBJ whole genome shotgun (WGS) entry which is preliminary data.</text>
</comment>